<evidence type="ECO:0000313" key="1">
    <source>
        <dbReference type="EMBL" id="OGG79633.1"/>
    </source>
</evidence>
<comment type="caution">
    <text evidence="1">The sequence shown here is derived from an EMBL/GenBank/DDBJ whole genome shotgun (WGS) entry which is preliminary data.</text>
</comment>
<name>A0A1F6F194_9BACT</name>
<protein>
    <recommendedName>
        <fullName evidence="3">EfeO-type cupredoxin-like domain-containing protein</fullName>
    </recommendedName>
</protein>
<sequence length="516" mass="57843">MTNAIGKHVRAGVLLLVVAAAYVFFTLRADVSADSIADMRETREVTIMLTEEGFMPKSVAIAPGTVVTFATNRGVSFWPASDIHPTHSVYPEFDPRTAVDPEDLWSYQFDKIGVWAYHDHLKAVYAGYIIVAASTESIAEVEKTFETCGFARTDRERLACFSFRISDVLADQGLDAAYDALVALYRENPSFTESCHTFAHDLGLSAYRRFGERVPLTTKVGYCNDGFFHGYMEGFFIEHDSQEARDFCDRVRARFAAVYAYAGPQCDHGIGHGIVEYLLHEKPEMWDDIPQIINEALSICHVQVDEGNLDSCASGAYSVIGNWLNFRPEYGDLVTAQDPYALCKMTPYAWSQEGCIWEFSKRIRKFFPKSPDPVADFVAPIRFAIQAGLSFENGKYLERIMRSMGHTFSYRYVLEEPAFLADMCRRVSEEPQLQQGCLIGIMSGLFAGGRPENGPERAAAFCVSEALGDSERTTCARVLLEYVRNSFHSDGMRSVCRIFGEHLGNKAIQEECNTML</sequence>
<dbReference type="AlphaFoldDB" id="A0A1F6F194"/>
<organism evidence="1 2">
    <name type="scientific">Candidatus Kaiserbacteria bacterium RIFCSPLOWO2_01_FULL_54_13</name>
    <dbReference type="NCBI Taxonomy" id="1798512"/>
    <lineage>
        <taxon>Bacteria</taxon>
        <taxon>Candidatus Kaiseribacteriota</taxon>
    </lineage>
</organism>
<reference evidence="1 2" key="1">
    <citation type="journal article" date="2016" name="Nat. Commun.">
        <title>Thousands of microbial genomes shed light on interconnected biogeochemical processes in an aquifer system.</title>
        <authorList>
            <person name="Anantharaman K."/>
            <person name="Brown C.T."/>
            <person name="Hug L.A."/>
            <person name="Sharon I."/>
            <person name="Castelle C.J."/>
            <person name="Probst A.J."/>
            <person name="Thomas B.C."/>
            <person name="Singh A."/>
            <person name="Wilkins M.J."/>
            <person name="Karaoz U."/>
            <person name="Brodie E.L."/>
            <person name="Williams K.H."/>
            <person name="Hubbard S.S."/>
            <person name="Banfield J.F."/>
        </authorList>
    </citation>
    <scope>NUCLEOTIDE SEQUENCE [LARGE SCALE GENOMIC DNA]</scope>
</reference>
<proteinExistence type="predicted"/>
<gene>
    <name evidence="1" type="ORF">A3A39_02300</name>
</gene>
<dbReference type="STRING" id="1798512.A3A39_02300"/>
<dbReference type="Proteomes" id="UP000177372">
    <property type="component" value="Unassembled WGS sequence"/>
</dbReference>
<dbReference type="EMBL" id="MFLZ01000022">
    <property type="protein sequence ID" value="OGG79633.1"/>
    <property type="molecule type" value="Genomic_DNA"/>
</dbReference>
<dbReference type="InterPro" id="IPR008972">
    <property type="entry name" value="Cupredoxin"/>
</dbReference>
<dbReference type="SUPFAM" id="SSF49503">
    <property type="entry name" value="Cupredoxins"/>
    <property type="match status" value="1"/>
</dbReference>
<evidence type="ECO:0008006" key="3">
    <source>
        <dbReference type="Google" id="ProtNLM"/>
    </source>
</evidence>
<accession>A0A1F6F194</accession>
<dbReference type="Gene3D" id="2.60.40.420">
    <property type="entry name" value="Cupredoxins - blue copper proteins"/>
    <property type="match status" value="1"/>
</dbReference>
<evidence type="ECO:0000313" key="2">
    <source>
        <dbReference type="Proteomes" id="UP000177372"/>
    </source>
</evidence>